<keyword evidence="4" id="KW-0997">Cell inner membrane</keyword>
<evidence type="ECO:0000256" key="12">
    <source>
        <dbReference type="ARBA" id="ARBA00044330"/>
    </source>
</evidence>
<dbReference type="InterPro" id="IPR002201">
    <property type="entry name" value="Glyco_trans_9"/>
</dbReference>
<dbReference type="NCBIfam" id="TIGR02193">
    <property type="entry name" value="heptsyl_trn_I"/>
    <property type="match status" value="1"/>
</dbReference>
<evidence type="ECO:0000256" key="7">
    <source>
        <dbReference type="ARBA" id="ARBA00022985"/>
    </source>
</evidence>
<comment type="subcellular location">
    <subcellularLocation>
        <location evidence="1">Cell inner membrane</location>
        <topology evidence="1">Peripheral membrane protein</topology>
        <orientation evidence="1">Cytoplasmic side</orientation>
    </subcellularLocation>
</comment>
<proteinExistence type="inferred from homology"/>
<dbReference type="AlphaFoldDB" id="A0A5E4PD97"/>
<reference evidence="14 15" key="1">
    <citation type="submission" date="2019-08" db="EMBL/GenBank/DDBJ databases">
        <authorList>
            <person name="Guy L."/>
        </authorList>
    </citation>
    <scope>NUCLEOTIDE SEQUENCE [LARGE SCALE GENOMIC DNA]</scope>
    <source>
        <strain evidence="14 15">SGT-108</strain>
    </source>
</reference>
<evidence type="ECO:0000256" key="9">
    <source>
        <dbReference type="ARBA" id="ARBA00043995"/>
    </source>
</evidence>
<evidence type="ECO:0000256" key="1">
    <source>
        <dbReference type="ARBA" id="ARBA00004515"/>
    </source>
</evidence>
<keyword evidence="7" id="KW-0448">Lipopolysaccharide biosynthesis</keyword>
<dbReference type="GO" id="GO:0005829">
    <property type="term" value="C:cytosol"/>
    <property type="evidence" value="ECO:0007669"/>
    <property type="project" value="TreeGrafter"/>
</dbReference>
<dbReference type="Pfam" id="PF01075">
    <property type="entry name" value="Glyco_transf_9"/>
    <property type="match status" value="1"/>
</dbReference>
<dbReference type="GO" id="GO:0008713">
    <property type="term" value="F:ADP-heptose-lipopolysaccharide heptosyltransferase activity"/>
    <property type="evidence" value="ECO:0007669"/>
    <property type="project" value="TreeGrafter"/>
</dbReference>
<keyword evidence="8" id="KW-0472">Membrane</keyword>
<gene>
    <name evidence="14" type="primary">rfaC</name>
    <name evidence="14" type="ORF">AQUSIP_01630</name>
</gene>
<keyword evidence="3" id="KW-1003">Cell membrane</keyword>
<dbReference type="Proteomes" id="UP000324194">
    <property type="component" value="Chromosome 1"/>
</dbReference>
<evidence type="ECO:0000256" key="3">
    <source>
        <dbReference type="ARBA" id="ARBA00022475"/>
    </source>
</evidence>
<evidence type="ECO:0000256" key="13">
    <source>
        <dbReference type="ARBA" id="ARBA00049201"/>
    </source>
</evidence>
<evidence type="ECO:0000256" key="11">
    <source>
        <dbReference type="ARBA" id="ARBA00044190"/>
    </source>
</evidence>
<dbReference type="InterPro" id="IPR011908">
    <property type="entry name" value="LipoPS_heptosylTferase-I"/>
</dbReference>
<evidence type="ECO:0000256" key="6">
    <source>
        <dbReference type="ARBA" id="ARBA00022679"/>
    </source>
</evidence>
<comment type="catalytic activity">
    <reaction evidence="13">
        <text>an alpha-Kdo-(2-&gt;4)-alpha-Kdo-(2-&gt;6)-lipid A + ADP-L-glycero-beta-D-manno-heptose = an L-alpha-D-Hep-(1-&gt;5)-[alpha-Kdo-(2-&gt;4)]-alpha-Kdo-(2-&gt;6)-lipid A + ADP + H(+)</text>
        <dbReference type="Rhea" id="RHEA:74067"/>
        <dbReference type="ChEBI" id="CHEBI:15378"/>
        <dbReference type="ChEBI" id="CHEBI:61506"/>
        <dbReference type="ChEBI" id="CHEBI:176431"/>
        <dbReference type="ChEBI" id="CHEBI:193068"/>
        <dbReference type="ChEBI" id="CHEBI:456216"/>
        <dbReference type="EC" id="2.4.99.23"/>
    </reaction>
</comment>
<dbReference type="PANTHER" id="PTHR30160:SF19">
    <property type="entry name" value="LIPOPOLYSACCHARIDE HEPTOSYLTRANSFERASE 1"/>
    <property type="match status" value="1"/>
</dbReference>
<comment type="pathway">
    <text evidence="2">Bacterial outer membrane biogenesis; LPS core biosynthesis.</text>
</comment>
<dbReference type="SUPFAM" id="SSF53756">
    <property type="entry name" value="UDP-Glycosyltransferase/glycogen phosphorylase"/>
    <property type="match status" value="1"/>
</dbReference>
<dbReference type="EC" id="2.4.99.23" evidence="10"/>
<keyword evidence="6 14" id="KW-0808">Transferase</keyword>
<dbReference type="EMBL" id="LR699119">
    <property type="protein sequence ID" value="VVC74889.1"/>
    <property type="molecule type" value="Genomic_DNA"/>
</dbReference>
<organism evidence="14 15">
    <name type="scientific">Aquicella siphonis</name>
    <dbReference type="NCBI Taxonomy" id="254247"/>
    <lineage>
        <taxon>Bacteria</taxon>
        <taxon>Pseudomonadati</taxon>
        <taxon>Pseudomonadota</taxon>
        <taxon>Gammaproteobacteria</taxon>
        <taxon>Legionellales</taxon>
        <taxon>Coxiellaceae</taxon>
        <taxon>Aquicella</taxon>
    </lineage>
</organism>
<evidence type="ECO:0000256" key="10">
    <source>
        <dbReference type="ARBA" id="ARBA00044041"/>
    </source>
</evidence>
<dbReference type="InterPro" id="IPR051199">
    <property type="entry name" value="LPS_LOS_Heptosyltrfase"/>
</dbReference>
<dbReference type="GO" id="GO:0005886">
    <property type="term" value="C:plasma membrane"/>
    <property type="evidence" value="ECO:0007669"/>
    <property type="project" value="UniProtKB-SubCell"/>
</dbReference>
<keyword evidence="5" id="KW-0328">Glycosyltransferase</keyword>
<dbReference type="CDD" id="cd03789">
    <property type="entry name" value="GT9_LPS_heptosyltransferase"/>
    <property type="match status" value="1"/>
</dbReference>
<sequence length="342" mass="37726">MRVLLIKTSSMGDIIHTFPALTDAGRAIPGITFDWMVEDVFSDIPLWHPRVNRVIPVALRRWRKNVFSRDTRAGLGQVREQLKKQRYDLVLDAQGLVKSALLIFLADGPRAGLDWRSAREPLASLVYQRKLNVNFYQHAIVRMRSLFSLSLDYALPDLQPEFDLNRQMFQANTSGEKYLVFLFGTTWTSKQWPESYWMRLAELAGQAGYRVKVSGNSPDEIKAAQRIGQAGAAVDVLPRLKISEMAALLANAAAAVAVDTGFGHLAAALGVPTVSLYGSTNPAYTGALGKSSVHLAANFSCAPCLSRECTYKKPSRVTPACYETVDPARVWSVLLPLLSPAS</sequence>
<name>A0A5E4PD97_9COXI</name>
<evidence type="ECO:0000256" key="8">
    <source>
        <dbReference type="ARBA" id="ARBA00023136"/>
    </source>
</evidence>
<dbReference type="GO" id="GO:0009244">
    <property type="term" value="P:lipopolysaccharide core region biosynthetic process"/>
    <property type="evidence" value="ECO:0007669"/>
    <property type="project" value="InterPro"/>
</dbReference>
<dbReference type="KEGG" id="asip:AQUSIP_01630"/>
<evidence type="ECO:0000313" key="15">
    <source>
        <dbReference type="Proteomes" id="UP000324194"/>
    </source>
</evidence>
<comment type="similarity">
    <text evidence="9">Belongs to the glycosyltransferase 9 family.</text>
</comment>
<dbReference type="Gene3D" id="3.40.50.2000">
    <property type="entry name" value="Glycogen Phosphorylase B"/>
    <property type="match status" value="2"/>
</dbReference>
<dbReference type="RefSeq" id="WP_148337700.1">
    <property type="nucleotide sequence ID" value="NZ_LR699119.1"/>
</dbReference>
<evidence type="ECO:0000256" key="4">
    <source>
        <dbReference type="ARBA" id="ARBA00022519"/>
    </source>
</evidence>
<protein>
    <recommendedName>
        <fullName evidence="11">Lipopolysaccharide heptosyltransferase 1</fullName>
        <ecNumber evidence="10">2.4.99.23</ecNumber>
    </recommendedName>
    <alternativeName>
        <fullName evidence="12">ADP-heptose:lipopolysaccharide heptosyltransferase I</fullName>
    </alternativeName>
</protein>
<evidence type="ECO:0000256" key="5">
    <source>
        <dbReference type="ARBA" id="ARBA00022676"/>
    </source>
</evidence>
<evidence type="ECO:0000313" key="14">
    <source>
        <dbReference type="EMBL" id="VVC74889.1"/>
    </source>
</evidence>
<dbReference type="PANTHER" id="PTHR30160">
    <property type="entry name" value="TETRAACYLDISACCHARIDE 4'-KINASE-RELATED"/>
    <property type="match status" value="1"/>
</dbReference>
<keyword evidence="15" id="KW-1185">Reference proteome</keyword>
<dbReference type="OrthoDB" id="9767552at2"/>
<accession>A0A5E4PD97</accession>
<evidence type="ECO:0000256" key="2">
    <source>
        <dbReference type="ARBA" id="ARBA00004713"/>
    </source>
</evidence>